<evidence type="ECO:0000313" key="4">
    <source>
        <dbReference type="Ensembl" id="ENSCINP00000032316.1"/>
    </source>
</evidence>
<dbReference type="AlphaFoldDB" id="H2XRN2"/>
<accession>H2XRN2</accession>
<protein>
    <recommendedName>
        <fullName evidence="2">Succinate dehydrogenase assembly factor 4, mitochondrial</fullName>
    </recommendedName>
</protein>
<dbReference type="Proteomes" id="UP000008144">
    <property type="component" value="Chromosome 7"/>
</dbReference>
<reference evidence="4" key="2">
    <citation type="journal article" date="2008" name="Genome Biol.">
        <title>Improved genome assembly and evidence-based global gene model set for the chordate Ciona intestinalis: new insight into intron and operon populations.</title>
        <authorList>
            <person name="Satou Y."/>
            <person name="Mineta K."/>
            <person name="Ogasawara M."/>
            <person name="Sasakura Y."/>
            <person name="Shoguchi E."/>
            <person name="Ueno K."/>
            <person name="Yamada L."/>
            <person name="Matsumoto J."/>
            <person name="Wasserscheid J."/>
            <person name="Dewar K."/>
            <person name="Wiley G.B."/>
            <person name="Macmil S.L."/>
            <person name="Roe B.A."/>
            <person name="Zeller R.W."/>
            <person name="Hastings K.E."/>
            <person name="Lemaire P."/>
            <person name="Lindquist E."/>
            <person name="Endo T."/>
            <person name="Hotta K."/>
            <person name="Inaba K."/>
        </authorList>
    </citation>
    <scope>NUCLEOTIDE SEQUENCE [LARGE SCALE GENOMIC DNA]</scope>
    <source>
        <strain evidence="4">wild type</strain>
    </source>
</reference>
<name>H2XRN2_CIOIN</name>
<dbReference type="Pfam" id="PF07896">
    <property type="entry name" value="DUF1674"/>
    <property type="match status" value="1"/>
</dbReference>
<dbReference type="GO" id="GO:0034553">
    <property type="term" value="P:mitochondrial respiratory chain complex II assembly"/>
    <property type="evidence" value="ECO:0000318"/>
    <property type="project" value="GO_Central"/>
</dbReference>
<gene>
    <name evidence="4" type="primary">LOC100184899</name>
</gene>
<keyword evidence="5" id="KW-1185">Reference proteome</keyword>
<proteinExistence type="inferred from homology"/>
<dbReference type="InParanoid" id="H2XRN2"/>
<dbReference type="GO" id="GO:0005739">
    <property type="term" value="C:mitochondrion"/>
    <property type="evidence" value="ECO:0000318"/>
    <property type="project" value="GO_Central"/>
</dbReference>
<dbReference type="STRING" id="7719.ENSCINP00000032316"/>
<reference evidence="4" key="3">
    <citation type="submission" date="2025-08" db="UniProtKB">
        <authorList>
            <consortium name="Ensembl"/>
        </authorList>
    </citation>
    <scope>IDENTIFICATION</scope>
</reference>
<evidence type="ECO:0000313" key="5">
    <source>
        <dbReference type="Proteomes" id="UP000008144"/>
    </source>
</evidence>
<feature type="compositionally biased region" description="Basic and acidic residues" evidence="3">
    <location>
        <begin position="87"/>
        <end position="100"/>
    </location>
</feature>
<evidence type="ECO:0000256" key="3">
    <source>
        <dbReference type="SAM" id="MobiDB-lite"/>
    </source>
</evidence>
<reference evidence="5" key="1">
    <citation type="journal article" date="2002" name="Science">
        <title>The draft genome of Ciona intestinalis: insights into chordate and vertebrate origins.</title>
        <authorList>
            <person name="Dehal P."/>
            <person name="Satou Y."/>
            <person name="Campbell R.K."/>
            <person name="Chapman J."/>
            <person name="Degnan B."/>
            <person name="De Tomaso A."/>
            <person name="Davidson B."/>
            <person name="Di Gregorio A."/>
            <person name="Gelpke M."/>
            <person name="Goodstein D.M."/>
            <person name="Harafuji N."/>
            <person name="Hastings K.E."/>
            <person name="Ho I."/>
            <person name="Hotta K."/>
            <person name="Huang W."/>
            <person name="Kawashima T."/>
            <person name="Lemaire P."/>
            <person name="Martinez D."/>
            <person name="Meinertzhagen I.A."/>
            <person name="Necula S."/>
            <person name="Nonaka M."/>
            <person name="Putnam N."/>
            <person name="Rash S."/>
            <person name="Saiga H."/>
            <person name="Satake M."/>
            <person name="Terry A."/>
            <person name="Yamada L."/>
            <person name="Wang H.G."/>
            <person name="Awazu S."/>
            <person name="Azumi K."/>
            <person name="Boore J."/>
            <person name="Branno M."/>
            <person name="Chin-Bow S."/>
            <person name="DeSantis R."/>
            <person name="Doyle S."/>
            <person name="Francino P."/>
            <person name="Keys D.N."/>
            <person name="Haga S."/>
            <person name="Hayashi H."/>
            <person name="Hino K."/>
            <person name="Imai K.S."/>
            <person name="Inaba K."/>
            <person name="Kano S."/>
            <person name="Kobayashi K."/>
            <person name="Kobayashi M."/>
            <person name="Lee B.I."/>
            <person name="Makabe K.W."/>
            <person name="Manohar C."/>
            <person name="Matassi G."/>
            <person name="Medina M."/>
            <person name="Mochizuki Y."/>
            <person name="Mount S."/>
            <person name="Morishita T."/>
            <person name="Miura S."/>
            <person name="Nakayama A."/>
            <person name="Nishizaka S."/>
            <person name="Nomoto H."/>
            <person name="Ohta F."/>
            <person name="Oishi K."/>
            <person name="Rigoutsos I."/>
            <person name="Sano M."/>
            <person name="Sasaki A."/>
            <person name="Sasakura Y."/>
            <person name="Shoguchi E."/>
            <person name="Shin-i T."/>
            <person name="Spagnuolo A."/>
            <person name="Stainier D."/>
            <person name="Suzuki M.M."/>
            <person name="Tassy O."/>
            <person name="Takatori N."/>
            <person name="Tokuoka M."/>
            <person name="Yagi K."/>
            <person name="Yoshizaki F."/>
            <person name="Wada S."/>
            <person name="Zhang C."/>
            <person name="Hyatt P.D."/>
            <person name="Larimer F."/>
            <person name="Detter C."/>
            <person name="Doggett N."/>
            <person name="Glavina T."/>
            <person name="Hawkins T."/>
            <person name="Richardson P."/>
            <person name="Lucas S."/>
            <person name="Kohara Y."/>
            <person name="Levine M."/>
            <person name="Satoh N."/>
            <person name="Rokhsar D.S."/>
        </authorList>
    </citation>
    <scope>NUCLEOTIDE SEQUENCE [LARGE SCALE GENOMIC DNA]</scope>
</reference>
<reference evidence="4" key="4">
    <citation type="submission" date="2025-09" db="UniProtKB">
        <authorList>
            <consortium name="Ensembl"/>
        </authorList>
    </citation>
    <scope>IDENTIFICATION</scope>
</reference>
<dbReference type="HOGENOM" id="CLU_160299_0_1_1"/>
<comment type="similarity">
    <text evidence="1">Belongs to the SDHAF4 family.</text>
</comment>
<dbReference type="Ensembl" id="ENSCINT00000035021.1">
    <property type="protein sequence ID" value="ENSCINP00000032316.1"/>
    <property type="gene ID" value="ENSCING00000020638.1"/>
</dbReference>
<dbReference type="GeneTree" id="ENSGT00390000009155"/>
<evidence type="ECO:0000256" key="1">
    <source>
        <dbReference type="ARBA" id="ARBA00005701"/>
    </source>
</evidence>
<dbReference type="PANTHER" id="PTHR28524">
    <property type="entry name" value="SUCCINATE DEHYDROGENASE ASSEMBLY FACTOR 4, MITOCHONDRIAL"/>
    <property type="match status" value="1"/>
</dbReference>
<dbReference type="PANTHER" id="PTHR28524:SF3">
    <property type="entry name" value="SUCCINATE DEHYDROGENASE ASSEMBLY FACTOR 4, MITOCHONDRIAL"/>
    <property type="match status" value="1"/>
</dbReference>
<feature type="compositionally biased region" description="Polar residues" evidence="3">
    <location>
        <begin position="55"/>
        <end position="72"/>
    </location>
</feature>
<feature type="region of interest" description="Disordered" evidence="3">
    <location>
        <begin position="32"/>
        <end position="100"/>
    </location>
</feature>
<sequence>MSRLLRYSISPNAQKTTANFAQRIIPSAFYSKKEIPAVPPKKPNTPKGKLDDDSTITSSTNAYEPFPNNVNPKTGEINGPRGPEPTRYGDWERKGRVTDF</sequence>
<dbReference type="EMBL" id="EAAA01002525">
    <property type="status" value="NOT_ANNOTATED_CDS"/>
    <property type="molecule type" value="Genomic_DNA"/>
</dbReference>
<dbReference type="InterPro" id="IPR012875">
    <property type="entry name" value="SDHF4"/>
</dbReference>
<evidence type="ECO:0000256" key="2">
    <source>
        <dbReference type="ARBA" id="ARBA00022170"/>
    </source>
</evidence>
<organism evidence="4 5">
    <name type="scientific">Ciona intestinalis</name>
    <name type="common">Transparent sea squirt</name>
    <name type="synonym">Ascidia intestinalis</name>
    <dbReference type="NCBI Taxonomy" id="7719"/>
    <lineage>
        <taxon>Eukaryota</taxon>
        <taxon>Metazoa</taxon>
        <taxon>Chordata</taxon>
        <taxon>Tunicata</taxon>
        <taxon>Ascidiacea</taxon>
        <taxon>Phlebobranchia</taxon>
        <taxon>Cionidae</taxon>
        <taxon>Ciona</taxon>
    </lineage>
</organism>